<dbReference type="EMBL" id="BAABUK010000036">
    <property type="protein sequence ID" value="GAA5816915.1"/>
    <property type="molecule type" value="Genomic_DNA"/>
</dbReference>
<name>A0ABP9ZCR2_9FUNG</name>
<comment type="caution">
    <text evidence="1">The sequence shown here is derived from an EMBL/GenBank/DDBJ whole genome shotgun (WGS) entry which is preliminary data.</text>
</comment>
<organism evidence="1 2">
    <name type="scientific">Mucor flavus</name>
    <dbReference type="NCBI Taxonomy" id="439312"/>
    <lineage>
        <taxon>Eukaryota</taxon>
        <taxon>Fungi</taxon>
        <taxon>Fungi incertae sedis</taxon>
        <taxon>Mucoromycota</taxon>
        <taxon>Mucoromycotina</taxon>
        <taxon>Mucoromycetes</taxon>
        <taxon>Mucorales</taxon>
        <taxon>Mucorineae</taxon>
        <taxon>Mucoraceae</taxon>
        <taxon>Mucor</taxon>
    </lineage>
</organism>
<gene>
    <name evidence="1" type="ORF">MFLAVUS_010450</name>
</gene>
<evidence type="ECO:0000313" key="2">
    <source>
        <dbReference type="Proteomes" id="UP001473302"/>
    </source>
</evidence>
<dbReference type="InterPro" id="IPR016813">
    <property type="entry name" value="NADH_Ub_cplx-1_21kDa"/>
</dbReference>
<accession>A0ABP9ZCR2</accession>
<protein>
    <submittedName>
        <fullName evidence="1">Uncharacterized protein</fullName>
    </submittedName>
</protein>
<dbReference type="PANTHER" id="PTHR37325">
    <property type="entry name" value="OXIDOREDUCTASE 21 KDA SUBUNIT, PUTATIVE (AFU_ORTHOLOGUE AFUA_4G05910)-RELATED"/>
    <property type="match status" value="1"/>
</dbReference>
<evidence type="ECO:0000313" key="1">
    <source>
        <dbReference type="EMBL" id="GAA5816915.1"/>
    </source>
</evidence>
<sequence>MSWNTKTWSWVKKYFSINPLSTDGMPVVGKFRTPAPASQGKYVYPKSEASAISNNPYYKRDTRRNFPRLAVYTQNDVALLLEGGHVNPSLIAEAAADKAVATATESKPLVEVLNSQKLYTTSKLAPAPRFGPQVTWKESTDFVPPNDGSYFPMRIPYQIWSTTIKEQETDEVFEIDNITLTGVETTAFKLAEKNRLRLVIA</sequence>
<reference evidence="1 2" key="1">
    <citation type="submission" date="2024-04" db="EMBL/GenBank/DDBJ databases">
        <title>genome sequences of Mucor flavus KT1a and Helicostylum pulchrum KT1b strains isolated from the surface of a dry-aged beef.</title>
        <authorList>
            <person name="Toyotome T."/>
            <person name="Hosono M."/>
            <person name="Torimaru M."/>
            <person name="Fukuda K."/>
            <person name="Mikami N."/>
        </authorList>
    </citation>
    <scope>NUCLEOTIDE SEQUENCE [LARGE SCALE GENOMIC DNA]</scope>
    <source>
        <strain evidence="1 2">KT1a</strain>
    </source>
</reference>
<keyword evidence="2" id="KW-1185">Reference proteome</keyword>
<proteinExistence type="predicted"/>
<dbReference type="PANTHER" id="PTHR37325:SF1">
    <property type="entry name" value="OXIDOREDUCTASE 21 KDA SUBUNIT, PUTATIVE (AFU_ORTHOLOGUE AFUA_4G05910)-RELATED"/>
    <property type="match status" value="1"/>
</dbReference>
<dbReference type="Proteomes" id="UP001473302">
    <property type="component" value="Unassembled WGS sequence"/>
</dbReference>
<dbReference type="CDD" id="cd22849">
    <property type="entry name" value="NuzM"/>
    <property type="match status" value="1"/>
</dbReference>